<protein>
    <submittedName>
        <fullName evidence="1">Uncharacterized protein</fullName>
    </submittedName>
</protein>
<sequence>MSALSSFDLQLSSAAYRQNHHLSPRLRVLVISCHRLKGRTVPAKFKPPAAAPVRTPSPWSVACAAALHPGHDFYLMARCLPSLMAGDNDQPPKGGRQKKFFDKGKKEKAMDLYTLLTATRGLQILQKNSWPALTLNIAENGCQMTMTGKISPEGLVSLLPQLAERGHLAKGAVTGLELLCGKNAVEATIWAQASGRTVNVDVSLNGVPQEQTLCQDYLKLALQDDLWVLCSDLWRDAEKILLQTGARYDGAHIFERESQNFIVAAEALSELPPTVKPGEMLLQAWLAEILQHGSEVLAICLVVYRDYGMLRISEFCMPEVCVIRPNSPVRHWLNREHVSTLTGIARRNIAIEREITSSFEKTKL</sequence>
<dbReference type="AlphaFoldDB" id="A0A482M063"/>
<reference evidence="1" key="1">
    <citation type="submission" date="2018-09" db="EMBL/GenBank/DDBJ databases">
        <authorList>
            <person name="Yuan Q."/>
            <person name="Jiang X."/>
            <person name="Jing Y."/>
            <person name="Cheng Q."/>
            <person name="Zhou D."/>
        </authorList>
    </citation>
    <scope>NUCLEOTIDE SEQUENCE</scope>
    <source>
        <strain evidence="1">150707804</strain>
        <plasmid evidence="1">p707804-1FII</plasmid>
    </source>
</reference>
<dbReference type="RefSeq" id="WP_208690815.1">
    <property type="nucleotide sequence ID" value="NZ_CP060824.1"/>
</dbReference>
<proteinExistence type="predicted"/>
<evidence type="ECO:0000313" key="1">
    <source>
        <dbReference type="EMBL" id="QBQ66648.1"/>
    </source>
</evidence>
<keyword evidence="1" id="KW-0614">Plasmid</keyword>
<organism evidence="1">
    <name type="scientific">Leclercia adecarboxylata</name>
    <dbReference type="NCBI Taxonomy" id="83655"/>
    <lineage>
        <taxon>Bacteria</taxon>
        <taxon>Pseudomonadati</taxon>
        <taxon>Pseudomonadota</taxon>
        <taxon>Gammaproteobacteria</taxon>
        <taxon>Enterobacterales</taxon>
        <taxon>Enterobacteriaceae</taxon>
        <taxon>Leclercia</taxon>
    </lineage>
</organism>
<dbReference type="EMBL" id="MH909330">
    <property type="protein sequence ID" value="QBQ66648.1"/>
    <property type="molecule type" value="Genomic_DNA"/>
</dbReference>
<geneLocation type="plasmid" evidence="1">
    <name>p707804-1FII</name>
</geneLocation>
<name>A0A482M063_9ENTR</name>
<accession>A0A482M063</accession>